<reference evidence="2" key="2">
    <citation type="submission" date="2022-01" db="EMBL/GenBank/DDBJ databases">
        <authorList>
            <person name="Yamashiro T."/>
            <person name="Shiraishi A."/>
            <person name="Satake H."/>
            <person name="Nakayama K."/>
        </authorList>
    </citation>
    <scope>NUCLEOTIDE SEQUENCE</scope>
</reference>
<organism evidence="2 3">
    <name type="scientific">Tanacetum coccineum</name>
    <dbReference type="NCBI Taxonomy" id="301880"/>
    <lineage>
        <taxon>Eukaryota</taxon>
        <taxon>Viridiplantae</taxon>
        <taxon>Streptophyta</taxon>
        <taxon>Embryophyta</taxon>
        <taxon>Tracheophyta</taxon>
        <taxon>Spermatophyta</taxon>
        <taxon>Magnoliopsida</taxon>
        <taxon>eudicotyledons</taxon>
        <taxon>Gunneridae</taxon>
        <taxon>Pentapetalae</taxon>
        <taxon>asterids</taxon>
        <taxon>campanulids</taxon>
        <taxon>Asterales</taxon>
        <taxon>Asteraceae</taxon>
        <taxon>Asteroideae</taxon>
        <taxon>Anthemideae</taxon>
        <taxon>Anthemidinae</taxon>
        <taxon>Tanacetum</taxon>
    </lineage>
</organism>
<evidence type="ECO:0000256" key="1">
    <source>
        <dbReference type="SAM" id="MobiDB-lite"/>
    </source>
</evidence>
<sequence length="352" mass="40512">MVYTRDDGEALFTSHAWRRLFEVRRLLVREFILEFLSTYRMSDTEIGLDVADTLCFQLGEVRRMMTWRQFILALGLHSEEEMAEAGFGAYWMIACSISGRGQGTEKGTRVDLFNLRTMDRGTSNVPYLLAQYLFRHAEGRKSEPRLSGGHFIGRLTAHFCLVSDKGLRGLSIIARELLVIDLQELAKLNICYACTRAGHQQPPPASLCTDYVIEDLEARGGERTFGLRPYHFTYSERRLTMEEMLYKFIDEGKREQEEMGAFIHEFRTTNELLFKERNNSLSELRFEVQELLRVINNTPISNLEVKGVTTRGGKTKTQDVQDNDTNIHTKEPLVINHDKPVESDEVLTKDQP</sequence>
<accession>A0ABQ5INC8</accession>
<keyword evidence="3" id="KW-1185">Reference proteome</keyword>
<feature type="compositionally biased region" description="Basic and acidic residues" evidence="1">
    <location>
        <begin position="325"/>
        <end position="352"/>
    </location>
</feature>
<evidence type="ECO:0000313" key="2">
    <source>
        <dbReference type="EMBL" id="GJU01672.1"/>
    </source>
</evidence>
<comment type="caution">
    <text evidence="2">The sequence shown here is derived from an EMBL/GenBank/DDBJ whole genome shotgun (WGS) entry which is preliminary data.</text>
</comment>
<dbReference type="Proteomes" id="UP001151760">
    <property type="component" value="Unassembled WGS sequence"/>
</dbReference>
<evidence type="ECO:0000313" key="3">
    <source>
        <dbReference type="Proteomes" id="UP001151760"/>
    </source>
</evidence>
<protein>
    <submittedName>
        <fullName evidence="2">Uncharacterized protein</fullName>
    </submittedName>
</protein>
<name>A0ABQ5INC8_9ASTR</name>
<reference evidence="2" key="1">
    <citation type="journal article" date="2022" name="Int. J. Mol. Sci.">
        <title>Draft Genome of Tanacetum Coccineum: Genomic Comparison of Closely Related Tanacetum-Family Plants.</title>
        <authorList>
            <person name="Yamashiro T."/>
            <person name="Shiraishi A."/>
            <person name="Nakayama K."/>
            <person name="Satake H."/>
        </authorList>
    </citation>
    <scope>NUCLEOTIDE SEQUENCE</scope>
</reference>
<gene>
    <name evidence="2" type="ORF">Tco_1112010</name>
</gene>
<proteinExistence type="predicted"/>
<feature type="region of interest" description="Disordered" evidence="1">
    <location>
        <begin position="309"/>
        <end position="352"/>
    </location>
</feature>
<dbReference type="EMBL" id="BQNB010020987">
    <property type="protein sequence ID" value="GJU01672.1"/>
    <property type="molecule type" value="Genomic_DNA"/>
</dbReference>